<dbReference type="OrthoDB" id="5772781at2759"/>
<name>A0A9P9JA17_9HYPO</name>
<keyword evidence="3" id="KW-0808">Transferase</keyword>
<sequence length="360" mass="40805">MVYIDPEFEVPGIPEDEQYEGTEIDANILKALPDGAEVQWVATYGASAWAVSSKVDVKLPDGREQSYFSKVYTAGIADAIARGEYEATKALYEMIPQNVPKPVGWGPCAGNSQRAFFIAEFRNMTDEMPGVDELAALTAKIHQKHSPNGKFGFDVMTFSGKHGSDNNWCDTWEEFFTRAMEDTMDGERKVHGPNEELDALSPIILRKVIPRLIRPMETEGRSITPVLLHGDYWHGNVSVDNETNEAILYDPCSFYDDFGMWRASRYRTNRAHVRAYFKIAGMSEPVEDQDDRHALYALRNDLSTSICWPGNKRMRDLAIVEMKRLVEKYKDGYEGYQAAKGRQVDENNWATDMARRPMAA</sequence>
<gene>
    <name evidence="3" type="ORF">B0J13DRAFT_617975</name>
</gene>
<dbReference type="Gene3D" id="3.90.1200.10">
    <property type="match status" value="1"/>
</dbReference>
<evidence type="ECO:0000256" key="1">
    <source>
        <dbReference type="ARBA" id="ARBA00011961"/>
    </source>
</evidence>
<dbReference type="PANTHER" id="PTHR12149">
    <property type="entry name" value="FRUCTOSAMINE 3 KINASE-RELATED PROTEIN"/>
    <property type="match status" value="1"/>
</dbReference>
<dbReference type="EMBL" id="JAGMUU010000003">
    <property type="protein sequence ID" value="KAH7157922.1"/>
    <property type="molecule type" value="Genomic_DNA"/>
</dbReference>
<keyword evidence="3" id="KW-0418">Kinase</keyword>
<dbReference type="PANTHER" id="PTHR12149:SF8">
    <property type="entry name" value="PROTEIN-RIBULOSAMINE 3-KINASE"/>
    <property type="match status" value="1"/>
</dbReference>
<evidence type="ECO:0000313" key="3">
    <source>
        <dbReference type="EMBL" id="KAH7157922.1"/>
    </source>
</evidence>
<dbReference type="Proteomes" id="UP000717696">
    <property type="component" value="Unassembled WGS sequence"/>
</dbReference>
<evidence type="ECO:0000313" key="4">
    <source>
        <dbReference type="Proteomes" id="UP000717696"/>
    </source>
</evidence>
<evidence type="ECO:0000256" key="2">
    <source>
        <dbReference type="ARBA" id="ARBA00048655"/>
    </source>
</evidence>
<dbReference type="AlphaFoldDB" id="A0A9P9JA17"/>
<dbReference type="EC" id="2.7.1.172" evidence="1"/>
<dbReference type="SUPFAM" id="SSF56112">
    <property type="entry name" value="Protein kinase-like (PK-like)"/>
    <property type="match status" value="1"/>
</dbReference>
<comment type="catalytic activity">
    <reaction evidence="2">
        <text>N(6)-D-ribulosyl-L-lysyl-[protein] + ATP = N(6)-(3-O-phospho-D-ribulosyl)-L-lysyl-[protein] + ADP + H(+)</text>
        <dbReference type="Rhea" id="RHEA:48432"/>
        <dbReference type="Rhea" id="RHEA-COMP:12103"/>
        <dbReference type="Rhea" id="RHEA-COMP:12104"/>
        <dbReference type="ChEBI" id="CHEBI:15378"/>
        <dbReference type="ChEBI" id="CHEBI:30616"/>
        <dbReference type="ChEBI" id="CHEBI:90418"/>
        <dbReference type="ChEBI" id="CHEBI:90420"/>
        <dbReference type="ChEBI" id="CHEBI:456216"/>
        <dbReference type="EC" id="2.7.1.172"/>
    </reaction>
    <physiologicalReaction direction="left-to-right" evidence="2">
        <dbReference type="Rhea" id="RHEA:48433"/>
    </physiologicalReaction>
</comment>
<organism evidence="3 4">
    <name type="scientific">Dactylonectria estremocensis</name>
    <dbReference type="NCBI Taxonomy" id="1079267"/>
    <lineage>
        <taxon>Eukaryota</taxon>
        <taxon>Fungi</taxon>
        <taxon>Dikarya</taxon>
        <taxon>Ascomycota</taxon>
        <taxon>Pezizomycotina</taxon>
        <taxon>Sordariomycetes</taxon>
        <taxon>Hypocreomycetidae</taxon>
        <taxon>Hypocreales</taxon>
        <taxon>Nectriaceae</taxon>
        <taxon>Dactylonectria</taxon>
    </lineage>
</organism>
<keyword evidence="4" id="KW-1185">Reference proteome</keyword>
<proteinExistence type="predicted"/>
<reference evidence="3" key="1">
    <citation type="journal article" date="2021" name="Nat. Commun.">
        <title>Genetic determinants of endophytism in the Arabidopsis root mycobiome.</title>
        <authorList>
            <person name="Mesny F."/>
            <person name="Miyauchi S."/>
            <person name="Thiergart T."/>
            <person name="Pickel B."/>
            <person name="Atanasova L."/>
            <person name="Karlsson M."/>
            <person name="Huettel B."/>
            <person name="Barry K.W."/>
            <person name="Haridas S."/>
            <person name="Chen C."/>
            <person name="Bauer D."/>
            <person name="Andreopoulos W."/>
            <person name="Pangilinan J."/>
            <person name="LaButti K."/>
            <person name="Riley R."/>
            <person name="Lipzen A."/>
            <person name="Clum A."/>
            <person name="Drula E."/>
            <person name="Henrissat B."/>
            <person name="Kohler A."/>
            <person name="Grigoriev I.V."/>
            <person name="Martin F.M."/>
            <person name="Hacquard S."/>
        </authorList>
    </citation>
    <scope>NUCLEOTIDE SEQUENCE</scope>
    <source>
        <strain evidence="3">MPI-CAGE-AT-0021</strain>
    </source>
</reference>
<dbReference type="InterPro" id="IPR011009">
    <property type="entry name" value="Kinase-like_dom_sf"/>
</dbReference>
<dbReference type="GO" id="GO:0016301">
    <property type="term" value="F:kinase activity"/>
    <property type="evidence" value="ECO:0007669"/>
    <property type="project" value="UniProtKB-KW"/>
</dbReference>
<protein>
    <recommendedName>
        <fullName evidence="1">protein-ribulosamine 3-kinase</fullName>
        <ecNumber evidence="1">2.7.1.172</ecNumber>
    </recommendedName>
</protein>
<dbReference type="Pfam" id="PF03881">
    <property type="entry name" value="Fructosamin_kin"/>
    <property type="match status" value="1"/>
</dbReference>
<dbReference type="GO" id="GO:0102193">
    <property type="term" value="F:protein-ribulosamine 3-kinase activity"/>
    <property type="evidence" value="ECO:0007669"/>
    <property type="project" value="UniProtKB-EC"/>
</dbReference>
<dbReference type="InterPro" id="IPR016477">
    <property type="entry name" value="Fructo-/Ketosamine-3-kinase"/>
</dbReference>
<accession>A0A9P9JA17</accession>
<comment type="caution">
    <text evidence="3">The sequence shown here is derived from an EMBL/GenBank/DDBJ whole genome shotgun (WGS) entry which is preliminary data.</text>
</comment>